<dbReference type="RefSeq" id="WP_277938514.1">
    <property type="nucleotide sequence ID" value="NZ_CP096246.1"/>
</dbReference>
<accession>A0AAX3SXS6</accession>
<keyword evidence="2" id="KW-1185">Reference proteome</keyword>
<evidence type="ECO:0000313" key="1">
    <source>
        <dbReference type="EMBL" id="WFG96125.1"/>
    </source>
</evidence>
<dbReference type="Proteomes" id="UP001214629">
    <property type="component" value="Chromosome"/>
</dbReference>
<evidence type="ECO:0000313" key="2">
    <source>
        <dbReference type="Proteomes" id="UP001214629"/>
    </source>
</evidence>
<protein>
    <submittedName>
        <fullName evidence="1">Uncharacterized protein</fullName>
    </submittedName>
</protein>
<gene>
    <name evidence="1" type="ORF">M0C40_08555</name>
</gene>
<dbReference type="AlphaFoldDB" id="A0AAX3SXS6"/>
<sequence>MWKDEDGKVYTKEDLFNEALEECHSEESAYDYIDTLIEENNIGGNLIMSKFISHCNYCAGYFDFSDYDIENKPLETINKFKIRNHKYYFNSYQGIKNIKNKEEL</sequence>
<proteinExistence type="predicted"/>
<dbReference type="EMBL" id="CP096246">
    <property type="protein sequence ID" value="WFG96125.1"/>
    <property type="molecule type" value="Genomic_DNA"/>
</dbReference>
<name>A0AAX3SXS6_SPICI</name>
<reference evidence="1 2" key="1">
    <citation type="submission" date="2022-04" db="EMBL/GenBank/DDBJ databases">
        <title>Whole genome of Spiroplasma citri.</title>
        <authorList>
            <person name="Khanchezar A."/>
            <person name="Izadpanah K."/>
            <person name="Taghavi M."/>
            <person name="Ghorbani A."/>
            <person name="Beven L."/>
        </authorList>
    </citation>
    <scope>NUCLEOTIDE SEQUENCE [LARGE SCALE GENOMIC DNA]</scope>
    <source>
        <strain evidence="1 2">D4</strain>
    </source>
</reference>
<organism evidence="1 2">
    <name type="scientific">Spiroplasma citri</name>
    <dbReference type="NCBI Taxonomy" id="2133"/>
    <lineage>
        <taxon>Bacteria</taxon>
        <taxon>Bacillati</taxon>
        <taxon>Mycoplasmatota</taxon>
        <taxon>Mollicutes</taxon>
        <taxon>Entomoplasmatales</taxon>
        <taxon>Spiroplasmataceae</taxon>
        <taxon>Spiroplasma</taxon>
    </lineage>
</organism>